<keyword evidence="3" id="KW-0805">Transcription regulation</keyword>
<comment type="caution">
    <text evidence="7">The sequence shown here is derived from an EMBL/GenBank/DDBJ whole genome shotgun (WGS) entry which is preliminary data.</text>
</comment>
<evidence type="ECO:0000313" key="8">
    <source>
        <dbReference type="Proteomes" id="UP000184255"/>
    </source>
</evidence>
<keyword evidence="8" id="KW-1185">Reference proteome</keyword>
<evidence type="ECO:0000256" key="5">
    <source>
        <dbReference type="ARBA" id="ARBA00023242"/>
    </source>
</evidence>
<gene>
    <name evidence="7" type="ORF">FMAN_15439</name>
</gene>
<feature type="domain" description="Xylanolytic transcriptional activator regulatory" evidence="6">
    <location>
        <begin position="161"/>
        <end position="298"/>
    </location>
</feature>
<dbReference type="GO" id="GO:0000981">
    <property type="term" value="F:DNA-binding transcription factor activity, RNA polymerase II-specific"/>
    <property type="evidence" value="ECO:0007669"/>
    <property type="project" value="InterPro"/>
</dbReference>
<evidence type="ECO:0000256" key="1">
    <source>
        <dbReference type="ARBA" id="ARBA00004123"/>
    </source>
</evidence>
<evidence type="ECO:0000256" key="2">
    <source>
        <dbReference type="ARBA" id="ARBA00022723"/>
    </source>
</evidence>
<dbReference type="VEuPathDB" id="FungiDB:FMAN_15439"/>
<dbReference type="GO" id="GO:0006351">
    <property type="term" value="P:DNA-templated transcription"/>
    <property type="evidence" value="ECO:0007669"/>
    <property type="project" value="InterPro"/>
</dbReference>
<dbReference type="Proteomes" id="UP000184255">
    <property type="component" value="Unassembled WGS sequence"/>
</dbReference>
<dbReference type="AlphaFoldDB" id="A0A1L7UNT4"/>
<keyword evidence="4" id="KW-0804">Transcription</keyword>
<comment type="subcellular location">
    <subcellularLocation>
        <location evidence="1">Nucleus</location>
    </subcellularLocation>
</comment>
<evidence type="ECO:0000259" key="6">
    <source>
        <dbReference type="Pfam" id="PF04082"/>
    </source>
</evidence>
<dbReference type="InterPro" id="IPR007219">
    <property type="entry name" value="XnlR_reg_dom"/>
</dbReference>
<name>A0A1L7UNT4_FUSMA</name>
<keyword evidence="5" id="KW-0539">Nucleus</keyword>
<evidence type="ECO:0000313" key="7">
    <source>
        <dbReference type="EMBL" id="CVL09171.1"/>
    </source>
</evidence>
<dbReference type="PANTHER" id="PTHR47338:SF6">
    <property type="entry name" value="ZN(II)2CYS6 TRANSCRIPTION FACTOR (EUROFUNG)"/>
    <property type="match status" value="1"/>
</dbReference>
<protein>
    <submittedName>
        <fullName evidence="7">Related to C6 transcription factor</fullName>
    </submittedName>
</protein>
<dbReference type="PANTHER" id="PTHR47338">
    <property type="entry name" value="ZN(II)2CYS6 TRANSCRIPTION FACTOR (EUROFUNG)-RELATED"/>
    <property type="match status" value="1"/>
</dbReference>
<accession>A0A1L7UNT4</accession>
<dbReference type="EMBL" id="FCQH01000033">
    <property type="protein sequence ID" value="CVL09171.1"/>
    <property type="molecule type" value="Genomic_DNA"/>
</dbReference>
<dbReference type="GO" id="GO:0005634">
    <property type="term" value="C:nucleus"/>
    <property type="evidence" value="ECO:0007669"/>
    <property type="project" value="UniProtKB-SubCell"/>
</dbReference>
<keyword evidence="2" id="KW-0479">Metal-binding</keyword>
<evidence type="ECO:0000256" key="3">
    <source>
        <dbReference type="ARBA" id="ARBA00023015"/>
    </source>
</evidence>
<reference evidence="8" key="1">
    <citation type="journal article" date="2016" name="Genome Biol. Evol.">
        <title>Comparative 'omics' of the Fusarium fujikuroi species complex highlights differences in genetic potential and metabolite synthesis.</title>
        <authorList>
            <person name="Niehaus E.-M."/>
            <person name="Muensterkoetter M."/>
            <person name="Proctor R.H."/>
            <person name="Brown D.W."/>
            <person name="Sharon A."/>
            <person name="Idan Y."/>
            <person name="Oren-Young L."/>
            <person name="Sieber C.M."/>
            <person name="Novak O."/>
            <person name="Pencik A."/>
            <person name="Tarkowska D."/>
            <person name="Hromadova K."/>
            <person name="Freeman S."/>
            <person name="Maymon M."/>
            <person name="Elazar M."/>
            <person name="Youssef S.A."/>
            <person name="El-Shabrawy E.S.M."/>
            <person name="Shalaby A.B.A."/>
            <person name="Houterman P."/>
            <person name="Brock N.L."/>
            <person name="Burkhardt I."/>
            <person name="Tsavkelova E.A."/>
            <person name="Dickschat J.S."/>
            <person name="Galuszka P."/>
            <person name="Gueldener U."/>
            <person name="Tudzynski B."/>
        </authorList>
    </citation>
    <scope>NUCLEOTIDE SEQUENCE [LARGE SCALE GENOMIC DNA]</scope>
    <source>
        <strain evidence="8">MRC7560</strain>
    </source>
</reference>
<dbReference type="GeneID" id="65094679"/>
<dbReference type="GO" id="GO:0003677">
    <property type="term" value="F:DNA binding"/>
    <property type="evidence" value="ECO:0007669"/>
    <property type="project" value="InterPro"/>
</dbReference>
<evidence type="ECO:0000256" key="4">
    <source>
        <dbReference type="ARBA" id="ARBA00023163"/>
    </source>
</evidence>
<dbReference type="Pfam" id="PF04082">
    <property type="entry name" value="Fungal_trans"/>
    <property type="match status" value="1"/>
</dbReference>
<dbReference type="RefSeq" id="XP_041691498.1">
    <property type="nucleotide sequence ID" value="XM_041826162.1"/>
</dbReference>
<dbReference type="CDD" id="cd12148">
    <property type="entry name" value="fungal_TF_MHR"/>
    <property type="match status" value="1"/>
</dbReference>
<dbReference type="GO" id="GO:0008270">
    <property type="term" value="F:zinc ion binding"/>
    <property type="evidence" value="ECO:0007669"/>
    <property type="project" value="InterPro"/>
</dbReference>
<sequence>MSGPLMIPPLEKNTIEGTDFRFCGRQHGRRAYLVKNDTLFWRKAGVLKSRPFGNAVLLSSDGAFTDRDEKRLDLAEGKLDHLLGSSMFTHPSPHPTPQNHWHQQQPFDVRLEWAANESSISHLSPQKLREPGYLNTHILVVPASRYPAVRPSAAQISIGISFYFEYCHRQPIWCFEREDVGDYDSLNDELACSIVALTLRFSDNRDGKPLYSSNAGSLIMLRIASETVDIATLESLCLLSYSSFIDGNALTGQFHLGLAVQLCRSAMLDVESAHGVEDPMPERKRRLFWSLHILEQFYGRQEGLLRIPIGIWRSSFLTTRVQSPADEHRAINLPKDELGCQKSCELGIWNLSIHLGWVWSQVRKYISDCAHDIIQEPWRHDSAYNKVQAELMEIENRIPICHCYDTVRFFERKVGDLKAHRDYWSPWLKEQFTYHVILTVLNHPLLYTVGLQRNPNLAVPNTFWKRASELALFHSTWIVRMIDMVIDKRVPLVDPFVGHAAAISATVHLYYCCATTPALRHKSNTDFAKSRRFLKGFILTSSACRALDRDLDEMTRIAAGSETLAIEAWMPSKIYLSVPLMWRILRFDAAVNLHENPGAGLLDSTLVPRPAEDDPYDNCVLEITAASTPEISIDVANGGQVALTLSSSHNFETA</sequence>
<proteinExistence type="predicted"/>
<dbReference type="InterPro" id="IPR050815">
    <property type="entry name" value="TF_fung"/>
</dbReference>
<organism evidence="7 8">
    <name type="scientific">Fusarium mangiferae</name>
    <name type="common">Mango malformation disease fungus</name>
    <dbReference type="NCBI Taxonomy" id="192010"/>
    <lineage>
        <taxon>Eukaryota</taxon>
        <taxon>Fungi</taxon>
        <taxon>Dikarya</taxon>
        <taxon>Ascomycota</taxon>
        <taxon>Pezizomycotina</taxon>
        <taxon>Sordariomycetes</taxon>
        <taxon>Hypocreomycetidae</taxon>
        <taxon>Hypocreales</taxon>
        <taxon>Nectriaceae</taxon>
        <taxon>Fusarium</taxon>
        <taxon>Fusarium fujikuroi species complex</taxon>
    </lineage>
</organism>